<feature type="domain" description="DUF1206" evidence="2">
    <location>
        <begin position="111"/>
        <end position="177"/>
    </location>
</feature>
<feature type="transmembrane region" description="Helical" evidence="1">
    <location>
        <begin position="206"/>
        <end position="227"/>
    </location>
</feature>
<keyword evidence="4" id="KW-1185">Reference proteome</keyword>
<feature type="transmembrane region" description="Helical" evidence="1">
    <location>
        <begin position="31"/>
        <end position="50"/>
    </location>
</feature>
<keyword evidence="1" id="KW-0472">Membrane</keyword>
<proteinExistence type="predicted"/>
<name>A0ABS7RIJ8_9ACTN</name>
<dbReference type="EMBL" id="JAIEZQ010000002">
    <property type="protein sequence ID" value="MBY9074868.1"/>
    <property type="molecule type" value="Genomic_DNA"/>
</dbReference>
<evidence type="ECO:0000256" key="1">
    <source>
        <dbReference type="SAM" id="Phobius"/>
    </source>
</evidence>
<feature type="domain" description="DUF1206" evidence="2">
    <location>
        <begin position="204"/>
        <end position="271"/>
    </location>
</feature>
<dbReference type="InterPro" id="IPR009597">
    <property type="entry name" value="DUF1206"/>
</dbReference>
<feature type="domain" description="DUF1206" evidence="2">
    <location>
        <begin position="29"/>
        <end position="95"/>
    </location>
</feature>
<organism evidence="3 4">
    <name type="scientific">Nocardioides jiangsuensis</name>
    <dbReference type="NCBI Taxonomy" id="2866161"/>
    <lineage>
        <taxon>Bacteria</taxon>
        <taxon>Bacillati</taxon>
        <taxon>Actinomycetota</taxon>
        <taxon>Actinomycetes</taxon>
        <taxon>Propionibacteriales</taxon>
        <taxon>Nocardioidaceae</taxon>
        <taxon>Nocardioides</taxon>
    </lineage>
</organism>
<evidence type="ECO:0000259" key="2">
    <source>
        <dbReference type="Pfam" id="PF06724"/>
    </source>
</evidence>
<dbReference type="Proteomes" id="UP000754710">
    <property type="component" value="Unassembled WGS sequence"/>
</dbReference>
<reference evidence="3 4" key="1">
    <citation type="submission" date="2021-08" db="EMBL/GenBank/DDBJ databases">
        <title>Nocardioides bacterium WL0053 sp. nov., isolated from the sediment.</title>
        <authorList>
            <person name="Wang L."/>
            <person name="Zhang D."/>
            <person name="Zhang A."/>
        </authorList>
    </citation>
    <scope>NUCLEOTIDE SEQUENCE [LARGE SCALE GENOMIC DNA]</scope>
    <source>
        <strain evidence="3 4">WL0053</strain>
    </source>
</reference>
<keyword evidence="1" id="KW-0812">Transmembrane</keyword>
<keyword evidence="1" id="KW-1133">Transmembrane helix</keyword>
<evidence type="ECO:0000313" key="4">
    <source>
        <dbReference type="Proteomes" id="UP000754710"/>
    </source>
</evidence>
<accession>A0ABS7RIJ8</accession>
<feature type="transmembrane region" description="Helical" evidence="1">
    <location>
        <begin position="156"/>
        <end position="174"/>
    </location>
</feature>
<feature type="transmembrane region" description="Helical" evidence="1">
    <location>
        <begin position="117"/>
        <end position="136"/>
    </location>
</feature>
<sequence>MNAADVAAKKSAFGRKADDSNLLDHAVRVGLVAYGVVHLLIAWVAIQLALGSEEGSASSDGALSQLAQSPFGDLLLYVVAGGFGALVVWQLIEVVAGHREHDGGKLVAKRAGSALKVVLYGSLGVNALKIAIGGGSDGGGTDTTTAKIMAMPFGPVLVGLVGLGVLAYGGRLIYRGLSEGFKKHLEVEGHTGYDGRAFLLFGKVGYVSKGLALLVVAGLFLWAAWSHDPQKSGGLDQALHEVLQQPFGVPVLIAMGIGIGCYGLFCFAWARHLDR</sequence>
<protein>
    <submittedName>
        <fullName evidence="3">DUF1206 domain-containing protein</fullName>
    </submittedName>
</protein>
<evidence type="ECO:0000313" key="3">
    <source>
        <dbReference type="EMBL" id="MBY9074868.1"/>
    </source>
</evidence>
<feature type="transmembrane region" description="Helical" evidence="1">
    <location>
        <begin position="74"/>
        <end position="96"/>
    </location>
</feature>
<dbReference type="RefSeq" id="WP_221024684.1">
    <property type="nucleotide sequence ID" value="NZ_JAIEZQ010000002.1"/>
</dbReference>
<dbReference type="Pfam" id="PF06724">
    <property type="entry name" value="DUF1206"/>
    <property type="match status" value="3"/>
</dbReference>
<feature type="transmembrane region" description="Helical" evidence="1">
    <location>
        <begin position="247"/>
        <end position="270"/>
    </location>
</feature>
<gene>
    <name evidence="3" type="ORF">K1X13_08565</name>
</gene>
<comment type="caution">
    <text evidence="3">The sequence shown here is derived from an EMBL/GenBank/DDBJ whole genome shotgun (WGS) entry which is preliminary data.</text>
</comment>